<dbReference type="EMBL" id="OV696686">
    <property type="protein sequence ID" value="CAH1233729.1"/>
    <property type="molecule type" value="Genomic_DNA"/>
</dbReference>
<evidence type="ECO:0000256" key="4">
    <source>
        <dbReference type="SAM" id="Phobius"/>
    </source>
</evidence>
<dbReference type="InterPro" id="IPR043137">
    <property type="entry name" value="GGT_ssub_C"/>
</dbReference>
<name>A0A8J9YPR1_BRALA</name>
<dbReference type="InterPro" id="IPR043138">
    <property type="entry name" value="GGT_lsub"/>
</dbReference>
<feature type="compositionally biased region" description="Basic residues" evidence="3">
    <location>
        <begin position="298"/>
        <end position="308"/>
    </location>
</feature>
<dbReference type="PRINTS" id="PR01210">
    <property type="entry name" value="GGTRANSPTASE"/>
</dbReference>
<feature type="region of interest" description="Disordered" evidence="3">
    <location>
        <begin position="295"/>
        <end position="320"/>
    </location>
</feature>
<evidence type="ECO:0000313" key="6">
    <source>
        <dbReference type="Proteomes" id="UP000838412"/>
    </source>
</evidence>
<accession>A0A8J9YPR1</accession>
<dbReference type="OrthoDB" id="1081007at2759"/>
<dbReference type="SUPFAM" id="SSF56235">
    <property type="entry name" value="N-terminal nucleophile aminohydrolases (Ntn hydrolases)"/>
    <property type="match status" value="1"/>
</dbReference>
<keyword evidence="6" id="KW-1185">Reference proteome</keyword>
<evidence type="ECO:0000256" key="2">
    <source>
        <dbReference type="PIRSR" id="PIRSR600101-2"/>
    </source>
</evidence>
<dbReference type="PANTHER" id="PTHR11686">
    <property type="entry name" value="GAMMA GLUTAMYL TRANSPEPTIDASE"/>
    <property type="match status" value="1"/>
</dbReference>
<dbReference type="GO" id="GO:0005886">
    <property type="term" value="C:plasma membrane"/>
    <property type="evidence" value="ECO:0007669"/>
    <property type="project" value="TreeGrafter"/>
</dbReference>
<keyword evidence="4" id="KW-0472">Membrane</keyword>
<dbReference type="Gene3D" id="3.60.20.40">
    <property type="match status" value="1"/>
</dbReference>
<keyword evidence="4" id="KW-1133">Transmembrane helix</keyword>
<organism evidence="5 6">
    <name type="scientific">Branchiostoma lanceolatum</name>
    <name type="common">Common lancelet</name>
    <name type="synonym">Amphioxus lanceolatum</name>
    <dbReference type="NCBI Taxonomy" id="7740"/>
    <lineage>
        <taxon>Eukaryota</taxon>
        <taxon>Metazoa</taxon>
        <taxon>Chordata</taxon>
        <taxon>Cephalochordata</taxon>
        <taxon>Leptocardii</taxon>
        <taxon>Amphioxiformes</taxon>
        <taxon>Branchiostomatidae</taxon>
        <taxon>Branchiostoma</taxon>
    </lineage>
</organism>
<evidence type="ECO:0000256" key="3">
    <source>
        <dbReference type="SAM" id="MobiDB-lite"/>
    </source>
</evidence>
<sequence>MGAFVKVLYVVVGAELAFFVFLALLDQQRDQVGLDGNGADQVDVDVPDELFEHGAVASDAATCSEIGREIVDDDNNVLTENDVIQRPQLAVTLRAVADGGADAFYTGEIAKNLVKDIQGAGGSMTEEDLANYRVKVTRPLNISLPGGLFLLTSPAPSGGPILSLTLNILEGYALNASAIDDDDNKALTYHRMIEAFQVASDQGNLLGDQTFLNSEQITARMTSKPFAASLRSEMDTSRSRATRSANRGSVFATTNHRGTHVSVLGPNNDAVSITTGTSSTGRQCLSTSTGIILNSHTSPRKQRTRRGRPNPANIVRPGERPRTAMSPTIIVDSRGDVKLVIGASGGQQLIPTLAETIVRYLWLGMNLTSAIEKPRLLPADDGISFKYEKDRPFKPEAVLNQLEREYGRAAPEENQATVEAVARENSAVFAHSDSRNGGFPSGF</sequence>
<reference evidence="5" key="1">
    <citation type="submission" date="2022-01" db="EMBL/GenBank/DDBJ databases">
        <authorList>
            <person name="Braso-Vives M."/>
        </authorList>
    </citation>
    <scope>NUCLEOTIDE SEQUENCE</scope>
</reference>
<evidence type="ECO:0000313" key="5">
    <source>
        <dbReference type="EMBL" id="CAH1233729.1"/>
    </source>
</evidence>
<dbReference type="Pfam" id="PF01019">
    <property type="entry name" value="G_glu_transpept"/>
    <property type="match status" value="1"/>
</dbReference>
<dbReference type="InterPro" id="IPR000101">
    <property type="entry name" value="GGT_peptidase"/>
</dbReference>
<protein>
    <submittedName>
        <fullName evidence="5">GGT1 protein</fullName>
    </submittedName>
</protein>
<dbReference type="Proteomes" id="UP000838412">
    <property type="component" value="Chromosome 1"/>
</dbReference>
<dbReference type="GO" id="GO:0036374">
    <property type="term" value="F:glutathione hydrolase activity"/>
    <property type="evidence" value="ECO:0007669"/>
    <property type="project" value="InterPro"/>
</dbReference>
<evidence type="ECO:0000256" key="1">
    <source>
        <dbReference type="ARBA" id="ARBA00009381"/>
    </source>
</evidence>
<feature type="binding site" evidence="2">
    <location>
        <position position="346"/>
    </location>
    <ligand>
        <name>L-glutamate</name>
        <dbReference type="ChEBI" id="CHEBI:29985"/>
    </ligand>
</feature>
<dbReference type="Gene3D" id="1.10.246.130">
    <property type="match status" value="1"/>
</dbReference>
<gene>
    <name evidence="5" type="primary">GGT1</name>
    <name evidence="5" type="ORF">BLAG_LOCUS2386</name>
</gene>
<feature type="transmembrane region" description="Helical" evidence="4">
    <location>
        <begin position="7"/>
        <end position="25"/>
    </location>
</feature>
<dbReference type="GO" id="GO:0006751">
    <property type="term" value="P:glutathione catabolic process"/>
    <property type="evidence" value="ECO:0007669"/>
    <property type="project" value="InterPro"/>
</dbReference>
<dbReference type="AlphaFoldDB" id="A0A8J9YPR1"/>
<dbReference type="InterPro" id="IPR029055">
    <property type="entry name" value="Ntn_hydrolases_N"/>
</dbReference>
<dbReference type="PANTHER" id="PTHR11686:SF9">
    <property type="entry name" value="RE13973P"/>
    <property type="match status" value="1"/>
</dbReference>
<comment type="similarity">
    <text evidence="1">Belongs to the gamma-glutamyltransferase family.</text>
</comment>
<proteinExistence type="inferred from homology"/>
<keyword evidence="4" id="KW-0812">Transmembrane</keyword>